<feature type="signal peptide" evidence="1">
    <location>
        <begin position="1"/>
        <end position="20"/>
    </location>
</feature>
<proteinExistence type="predicted"/>
<dbReference type="EMBL" id="VSWC01000079">
    <property type="protein sequence ID" value="KAA1094222.1"/>
    <property type="molecule type" value="Genomic_DNA"/>
</dbReference>
<accession>A0A5B0N5U7</accession>
<keyword evidence="4" id="KW-1185">Reference proteome</keyword>
<evidence type="ECO:0000313" key="5">
    <source>
        <dbReference type="Proteomes" id="UP000325313"/>
    </source>
</evidence>
<dbReference type="Proteomes" id="UP000324748">
    <property type="component" value="Unassembled WGS sequence"/>
</dbReference>
<comment type="caution">
    <text evidence="2">The sequence shown here is derived from an EMBL/GenBank/DDBJ whole genome shotgun (WGS) entry which is preliminary data.</text>
</comment>
<keyword evidence="1" id="KW-0732">Signal</keyword>
<dbReference type="AlphaFoldDB" id="A0A5B0N5U7"/>
<evidence type="ECO:0000313" key="3">
    <source>
        <dbReference type="EMBL" id="KAA1094222.1"/>
    </source>
</evidence>
<protein>
    <submittedName>
        <fullName evidence="2">Uncharacterized protein</fullName>
    </submittedName>
</protein>
<dbReference type="Proteomes" id="UP000325313">
    <property type="component" value="Unassembled WGS sequence"/>
</dbReference>
<name>A0A5B0N5U7_PUCGR</name>
<dbReference type="EMBL" id="VDEP01000438">
    <property type="protein sequence ID" value="KAA1083289.1"/>
    <property type="molecule type" value="Genomic_DNA"/>
</dbReference>
<sequence>MLVRLAFLGFFLLQLQAALGAPAGSVTRRSNGSGDDTGGRDCELLDNCPLP</sequence>
<feature type="chain" id="PRO_5036137391" evidence="1">
    <location>
        <begin position="21"/>
        <end position="51"/>
    </location>
</feature>
<evidence type="ECO:0000256" key="1">
    <source>
        <dbReference type="SAM" id="SignalP"/>
    </source>
</evidence>
<evidence type="ECO:0000313" key="4">
    <source>
        <dbReference type="Proteomes" id="UP000324748"/>
    </source>
</evidence>
<evidence type="ECO:0000313" key="2">
    <source>
        <dbReference type="EMBL" id="KAA1083289.1"/>
    </source>
</evidence>
<gene>
    <name evidence="3" type="ORF">PGT21_013840</name>
    <name evidence="2" type="ORF">PGTUg99_025004</name>
</gene>
<organism evidence="2 5">
    <name type="scientific">Puccinia graminis f. sp. tritici</name>
    <dbReference type="NCBI Taxonomy" id="56615"/>
    <lineage>
        <taxon>Eukaryota</taxon>
        <taxon>Fungi</taxon>
        <taxon>Dikarya</taxon>
        <taxon>Basidiomycota</taxon>
        <taxon>Pucciniomycotina</taxon>
        <taxon>Pucciniomycetes</taxon>
        <taxon>Pucciniales</taxon>
        <taxon>Pucciniaceae</taxon>
        <taxon>Puccinia</taxon>
    </lineage>
</organism>
<reference evidence="4 5" key="1">
    <citation type="submission" date="2019-05" db="EMBL/GenBank/DDBJ databases">
        <title>Emergence of the Ug99 lineage of the wheat stem rust pathogen through somatic hybridization.</title>
        <authorList>
            <person name="Li F."/>
            <person name="Upadhyaya N.M."/>
            <person name="Sperschneider J."/>
            <person name="Matny O."/>
            <person name="Nguyen-Phuc H."/>
            <person name="Mago R."/>
            <person name="Raley C."/>
            <person name="Miller M.E."/>
            <person name="Silverstein K.A.T."/>
            <person name="Henningsen E."/>
            <person name="Hirsch C.D."/>
            <person name="Visser B."/>
            <person name="Pretorius Z.A."/>
            <person name="Steffenson B.J."/>
            <person name="Schwessinger B."/>
            <person name="Dodds P.N."/>
            <person name="Figueroa M."/>
        </authorList>
    </citation>
    <scope>NUCLEOTIDE SEQUENCE [LARGE SCALE GENOMIC DNA]</scope>
    <source>
        <strain evidence="3">21-0</strain>
        <strain evidence="2 5">Ug99</strain>
    </source>
</reference>